<feature type="compositionally biased region" description="Low complexity" evidence="1">
    <location>
        <begin position="97"/>
        <end position="106"/>
    </location>
</feature>
<feature type="region of interest" description="Disordered" evidence="1">
    <location>
        <begin position="94"/>
        <end position="122"/>
    </location>
</feature>
<sequence length="315" mass="36480">MTPNYVAKKSRESNPYANFADANEIRDAPNVHDSIKNMQLKIAYLMNRNKNDNDLKKNVNFNEPQGTESGVGKKKFSAENSAISRILNNKLFRRNSRSNVSNPSNNKGTDKEPILGKNQKSFTQEKIANLNRMVDENYKKKLIATSQLRNNKHSDTKNIDCDNKERNGNINTQNVSNSFRNKIKNMSINKSKYSGLTHISSDNEENNNCINKFKDSKSYKSRSSVKNETNDLSYFKNKNTLTDDSTCTPDEENSNNELTQKKSTRFFLYFFNLKKKKKNRNSNEDKQKTQKIPDYPNDPIPPKKNKRSLKYLFFH</sequence>
<dbReference type="EMBL" id="LR865369">
    <property type="protein sequence ID" value="CAD2089334.1"/>
    <property type="molecule type" value="Genomic_DNA"/>
</dbReference>
<feature type="region of interest" description="Disordered" evidence="1">
    <location>
        <begin position="53"/>
        <end position="75"/>
    </location>
</feature>
<dbReference type="AlphaFoldDB" id="A0A6V7S0K5"/>
<feature type="region of interest" description="Disordered" evidence="1">
    <location>
        <begin position="278"/>
        <end position="307"/>
    </location>
</feature>
<proteinExistence type="predicted"/>
<reference evidence="2 3" key="1">
    <citation type="submission" date="2020-08" db="EMBL/GenBank/DDBJ databases">
        <authorList>
            <person name="Ramaprasad A."/>
        </authorList>
    </citation>
    <scope>NUCLEOTIDE SEQUENCE [LARGE SCALE GENOMIC DNA]</scope>
</reference>
<evidence type="ECO:0000256" key="1">
    <source>
        <dbReference type="SAM" id="MobiDB-lite"/>
    </source>
</evidence>
<protein>
    <submittedName>
        <fullName evidence="2">Uncharacterized protein</fullName>
    </submittedName>
</protein>
<evidence type="ECO:0000313" key="3">
    <source>
        <dbReference type="Proteomes" id="UP000515308"/>
    </source>
</evidence>
<dbReference type="VEuPathDB" id="PlasmoDB:PVLDE_0702800"/>
<evidence type="ECO:0000313" key="2">
    <source>
        <dbReference type="EMBL" id="CAD2089334.1"/>
    </source>
</evidence>
<organism evidence="2 3">
    <name type="scientific">Plasmodium vinckei lentum</name>
    <dbReference type="NCBI Taxonomy" id="138297"/>
    <lineage>
        <taxon>Eukaryota</taxon>
        <taxon>Sar</taxon>
        <taxon>Alveolata</taxon>
        <taxon>Apicomplexa</taxon>
        <taxon>Aconoidasida</taxon>
        <taxon>Haemosporida</taxon>
        <taxon>Plasmodiidae</taxon>
        <taxon>Plasmodium</taxon>
        <taxon>Plasmodium (Vinckeia)</taxon>
    </lineage>
</organism>
<name>A0A6V7S0K5_PLAVN</name>
<dbReference type="Proteomes" id="UP000515308">
    <property type="component" value="Chromosome PVLDE_07"/>
</dbReference>
<feature type="region of interest" description="Disordered" evidence="1">
    <location>
        <begin position="150"/>
        <end position="175"/>
    </location>
</feature>
<accession>A0A6V7S0K5</accession>
<feature type="compositionally biased region" description="Basic and acidic residues" evidence="1">
    <location>
        <begin position="152"/>
        <end position="167"/>
    </location>
</feature>
<gene>
    <name evidence="2" type="ORF">PVLDE_0702800</name>
</gene>